<evidence type="ECO:0000256" key="1">
    <source>
        <dbReference type="ARBA" id="ARBA00004328"/>
    </source>
</evidence>
<feature type="domain" description="Phage capsid-like C-terminal" evidence="3">
    <location>
        <begin position="136"/>
        <end position="397"/>
    </location>
</feature>
<protein>
    <recommendedName>
        <fullName evidence="3">Phage capsid-like C-terminal domain-containing protein</fullName>
    </recommendedName>
</protein>
<gene>
    <name evidence="4" type="ORF">SPSIL_020050</name>
</gene>
<dbReference type="Gene3D" id="3.30.2320.10">
    <property type="entry name" value="hypothetical protein PF0899 domain"/>
    <property type="match status" value="1"/>
</dbReference>
<dbReference type="InterPro" id="IPR024455">
    <property type="entry name" value="Phage_capsid"/>
</dbReference>
<proteinExistence type="predicted"/>
<dbReference type="RefSeq" id="WP_094604750.1">
    <property type="nucleotide sequence ID" value="NZ_CP155573.1"/>
</dbReference>
<feature type="coiled-coil region" evidence="2">
    <location>
        <begin position="33"/>
        <end position="60"/>
    </location>
</feature>
<evidence type="ECO:0000313" key="4">
    <source>
        <dbReference type="EMBL" id="XFO65858.1"/>
    </source>
</evidence>
<dbReference type="Proteomes" id="UP000216752">
    <property type="component" value="Chromosome"/>
</dbReference>
<reference evidence="4" key="1">
    <citation type="submission" date="2024-05" db="EMBL/GenBank/DDBJ databases">
        <title>Isolation and characterization of Sporomusa carbonis sp. nov., a carboxydotrophic hydrogenogen in the genus of Sporomusa isolated from a charcoal burning pile.</title>
        <authorList>
            <person name="Boeer T."/>
            <person name="Rosenbaum F."/>
            <person name="Eysell L."/>
            <person name="Mueller V."/>
            <person name="Daniel R."/>
            <person name="Poehlein A."/>
        </authorList>
    </citation>
    <scope>NUCLEOTIDE SEQUENCE [LARGE SCALE GENOMIC DNA]</scope>
    <source>
        <strain evidence="4">DSM 10669</strain>
    </source>
</reference>
<dbReference type="EMBL" id="CP155573">
    <property type="protein sequence ID" value="XFO65858.1"/>
    <property type="molecule type" value="Genomic_DNA"/>
</dbReference>
<accession>A0ABZ3IKC2</accession>
<dbReference type="Pfam" id="PF05065">
    <property type="entry name" value="Phage_capsid"/>
    <property type="match status" value="1"/>
</dbReference>
<evidence type="ECO:0000256" key="2">
    <source>
        <dbReference type="SAM" id="Coils"/>
    </source>
</evidence>
<keyword evidence="5" id="KW-1185">Reference proteome</keyword>
<name>A0ABZ3IKC2_9FIRM</name>
<dbReference type="Gene3D" id="3.30.2400.10">
    <property type="entry name" value="Major capsid protein gp5"/>
    <property type="match status" value="1"/>
</dbReference>
<comment type="subcellular location">
    <subcellularLocation>
        <location evidence="1">Virion</location>
    </subcellularLocation>
</comment>
<dbReference type="InterPro" id="IPR054612">
    <property type="entry name" value="Phage_capsid-like_C"/>
</dbReference>
<dbReference type="SUPFAM" id="SSF56563">
    <property type="entry name" value="Major capsid protein gp5"/>
    <property type="match status" value="1"/>
</dbReference>
<evidence type="ECO:0000313" key="5">
    <source>
        <dbReference type="Proteomes" id="UP000216752"/>
    </source>
</evidence>
<evidence type="ECO:0000259" key="3">
    <source>
        <dbReference type="Pfam" id="PF05065"/>
    </source>
</evidence>
<sequence>MKFKTVAEAFNFYRTQTVQQIETRAQEIGQLINTDANANIQELNIELDGLKEAKANHEERSQLQDKLKTWTPIAGASTQTTELPTDADAILKTPEYRSAFFKSLQSKPLTDIEQRAYKAVMEKRAAFGTQATLAAVLPTQTHNEIIQKARGLRALVTASRNFSIPAKLSVPVIGPQSAATWHAEGAPVEGSDVDPVSVNFNAYELIKIFSISASASAMALDSFESYLTGELANCLLDAMEAALATGTGTDQGAGLSSITFNTTNSMTFAVSPAFEDFVATAALLKSGYGAGASWAMNFSTLYKQVYSLTDANGRPLFIQNAAIEGAPAYLLGKPVILSDSIADDTIYYGNFGFMGYNLFNVMVETSRESSFKSNLIDYRVTAVADCKPIVSEAFVKLSKA</sequence>
<dbReference type="NCBIfam" id="TIGR01554">
    <property type="entry name" value="major_cap_HK97"/>
    <property type="match status" value="1"/>
</dbReference>
<keyword evidence="2" id="KW-0175">Coiled coil</keyword>
<organism evidence="4 5">
    <name type="scientific">Sporomusa silvacetica DSM 10669</name>
    <dbReference type="NCBI Taxonomy" id="1123289"/>
    <lineage>
        <taxon>Bacteria</taxon>
        <taxon>Bacillati</taxon>
        <taxon>Bacillota</taxon>
        <taxon>Negativicutes</taxon>
        <taxon>Selenomonadales</taxon>
        <taxon>Sporomusaceae</taxon>
        <taxon>Sporomusa</taxon>
    </lineage>
</organism>